<dbReference type="EC" id="2.7.7.18" evidence="11"/>
<dbReference type="Pfam" id="PF01467">
    <property type="entry name" value="CTP_transf_like"/>
    <property type="match status" value="1"/>
</dbReference>
<evidence type="ECO:0000256" key="9">
    <source>
        <dbReference type="ARBA" id="ARBA00023027"/>
    </source>
</evidence>
<keyword evidence="7 11" id="KW-0547">Nucleotide-binding</keyword>
<dbReference type="CDD" id="cd02165">
    <property type="entry name" value="NMNAT"/>
    <property type="match status" value="1"/>
</dbReference>
<dbReference type="InterPro" id="IPR005248">
    <property type="entry name" value="NadD/NMNAT"/>
</dbReference>
<sequence>MKSSAQARRVHKRIVVSHHDTIPIRGDRRASRIGLLGGSFNPAHEGHVQIALRALRQLRLDQVWLMVSPGNPLKPSKGMASLAARLASVERLATDRRLIPTDIEASLGTRYAFDTIRALKRRFPRARFVWLMGTDVFAELPRWHRWQAFLRQVPLAVMPRPGSNAAALHGKIAGRLSRCRLPVGKIRQLPDKTPPVWAFLPGPQNGISATALRRAGHTESLFRTDRAATRQETRS</sequence>
<comment type="catalytic activity">
    <reaction evidence="10 11">
        <text>nicotinate beta-D-ribonucleotide + ATP + H(+) = deamido-NAD(+) + diphosphate</text>
        <dbReference type="Rhea" id="RHEA:22860"/>
        <dbReference type="ChEBI" id="CHEBI:15378"/>
        <dbReference type="ChEBI" id="CHEBI:30616"/>
        <dbReference type="ChEBI" id="CHEBI:33019"/>
        <dbReference type="ChEBI" id="CHEBI:57502"/>
        <dbReference type="ChEBI" id="CHEBI:58437"/>
        <dbReference type="EC" id="2.7.7.18"/>
    </reaction>
</comment>
<protein>
    <recommendedName>
        <fullName evidence="11">Probable nicotinate-nucleotide adenylyltransferase</fullName>
        <ecNumber evidence="11">2.7.7.18</ecNumber>
    </recommendedName>
    <alternativeName>
        <fullName evidence="11">Deamido-NAD(+) diphosphorylase</fullName>
    </alternativeName>
    <alternativeName>
        <fullName evidence="11">Deamido-NAD(+) pyrophosphorylase</fullName>
    </alternativeName>
    <alternativeName>
        <fullName evidence="11">Nicotinate mononucleotide adenylyltransferase</fullName>
        <shortName evidence="11">NaMN adenylyltransferase</shortName>
    </alternativeName>
</protein>
<proteinExistence type="inferred from homology"/>
<dbReference type="GO" id="GO:0005524">
    <property type="term" value="F:ATP binding"/>
    <property type="evidence" value="ECO:0007669"/>
    <property type="project" value="UniProtKB-KW"/>
</dbReference>
<evidence type="ECO:0000256" key="7">
    <source>
        <dbReference type="ARBA" id="ARBA00022741"/>
    </source>
</evidence>
<evidence type="ECO:0000256" key="3">
    <source>
        <dbReference type="ARBA" id="ARBA00009014"/>
    </source>
</evidence>
<evidence type="ECO:0000256" key="2">
    <source>
        <dbReference type="ARBA" id="ARBA00005019"/>
    </source>
</evidence>
<evidence type="ECO:0000256" key="4">
    <source>
        <dbReference type="ARBA" id="ARBA00022642"/>
    </source>
</evidence>
<feature type="domain" description="Cytidyltransferase-like" evidence="12">
    <location>
        <begin position="35"/>
        <end position="214"/>
    </location>
</feature>
<evidence type="ECO:0000256" key="8">
    <source>
        <dbReference type="ARBA" id="ARBA00022840"/>
    </source>
</evidence>
<keyword evidence="8 11" id="KW-0067">ATP-binding</keyword>
<accession>A0A6S6PIX9</accession>
<keyword evidence="5 11" id="KW-0808">Transferase</keyword>
<evidence type="ECO:0000313" key="14">
    <source>
        <dbReference type="Proteomes" id="UP000515220"/>
    </source>
</evidence>
<keyword evidence="4 11" id="KW-0662">Pyridine nucleotide biosynthesis</keyword>
<dbReference type="PANTHER" id="PTHR39321">
    <property type="entry name" value="NICOTINATE-NUCLEOTIDE ADENYLYLTRANSFERASE-RELATED"/>
    <property type="match status" value="1"/>
</dbReference>
<comment type="similarity">
    <text evidence="3 11">Belongs to the NadD family.</text>
</comment>
<reference evidence="13 14" key="1">
    <citation type="submission" date="2020-07" db="EMBL/GenBank/DDBJ databases">
        <title>Complete Genome Sequence of an acetic acid bacterium, Acetobacter aceti JCM20276.</title>
        <authorList>
            <person name="Hirose Y."/>
            <person name="Mihara H."/>
        </authorList>
    </citation>
    <scope>NUCLEOTIDE SEQUENCE [LARGE SCALE GENOMIC DNA]</scope>
    <source>
        <strain evidence="13 14">JCM20276</strain>
    </source>
</reference>
<dbReference type="UniPathway" id="UPA00253">
    <property type="reaction ID" value="UER00332"/>
</dbReference>
<dbReference type="GO" id="GO:0009435">
    <property type="term" value="P:NAD+ biosynthetic process"/>
    <property type="evidence" value="ECO:0007669"/>
    <property type="project" value="UniProtKB-UniRule"/>
</dbReference>
<dbReference type="InterPro" id="IPR014729">
    <property type="entry name" value="Rossmann-like_a/b/a_fold"/>
</dbReference>
<dbReference type="EMBL" id="AP023326">
    <property type="protein sequence ID" value="BCI66796.1"/>
    <property type="molecule type" value="Genomic_DNA"/>
</dbReference>
<keyword evidence="9 11" id="KW-0520">NAD</keyword>
<dbReference type="GO" id="GO:0004515">
    <property type="term" value="F:nicotinate-nucleotide adenylyltransferase activity"/>
    <property type="evidence" value="ECO:0007669"/>
    <property type="project" value="UniProtKB-UniRule"/>
</dbReference>
<keyword evidence="6 11" id="KW-0548">Nucleotidyltransferase</keyword>
<dbReference type="NCBIfam" id="NF000843">
    <property type="entry name" value="PRK00071.2-2"/>
    <property type="match status" value="1"/>
</dbReference>
<evidence type="ECO:0000256" key="11">
    <source>
        <dbReference type="HAMAP-Rule" id="MF_00244"/>
    </source>
</evidence>
<evidence type="ECO:0000256" key="1">
    <source>
        <dbReference type="ARBA" id="ARBA00002324"/>
    </source>
</evidence>
<name>A0A6S6PIX9_ACEAC</name>
<dbReference type="SUPFAM" id="SSF52374">
    <property type="entry name" value="Nucleotidylyl transferase"/>
    <property type="match status" value="1"/>
</dbReference>
<gene>
    <name evidence="11 13" type="primary">nadD</name>
    <name evidence="13" type="ORF">AAJCM20276_14200</name>
</gene>
<evidence type="ECO:0000313" key="13">
    <source>
        <dbReference type="EMBL" id="BCI66796.1"/>
    </source>
</evidence>
<dbReference type="PANTHER" id="PTHR39321:SF3">
    <property type="entry name" value="PHOSPHOPANTETHEINE ADENYLYLTRANSFERASE"/>
    <property type="match status" value="1"/>
</dbReference>
<dbReference type="Proteomes" id="UP000515220">
    <property type="component" value="Chromosome"/>
</dbReference>
<dbReference type="RefSeq" id="WP_010666573.1">
    <property type="nucleotide sequence ID" value="NZ_AP023326.1"/>
</dbReference>
<evidence type="ECO:0000256" key="5">
    <source>
        <dbReference type="ARBA" id="ARBA00022679"/>
    </source>
</evidence>
<dbReference type="AlphaFoldDB" id="A0A6S6PIX9"/>
<dbReference type="Gene3D" id="3.40.50.620">
    <property type="entry name" value="HUPs"/>
    <property type="match status" value="1"/>
</dbReference>
<comment type="function">
    <text evidence="1 11">Catalyzes the reversible adenylation of nicotinate mononucleotide (NaMN) to nicotinic acid adenine dinucleotide (NaAD).</text>
</comment>
<evidence type="ECO:0000256" key="10">
    <source>
        <dbReference type="ARBA" id="ARBA00048721"/>
    </source>
</evidence>
<comment type="pathway">
    <text evidence="2 11">Cofactor biosynthesis; NAD(+) biosynthesis; deamido-NAD(+) from nicotinate D-ribonucleotide: step 1/1.</text>
</comment>
<dbReference type="InterPro" id="IPR004821">
    <property type="entry name" value="Cyt_trans-like"/>
</dbReference>
<dbReference type="HAMAP" id="MF_00244">
    <property type="entry name" value="NaMN_adenylyltr"/>
    <property type="match status" value="1"/>
</dbReference>
<evidence type="ECO:0000259" key="12">
    <source>
        <dbReference type="Pfam" id="PF01467"/>
    </source>
</evidence>
<evidence type="ECO:0000256" key="6">
    <source>
        <dbReference type="ARBA" id="ARBA00022695"/>
    </source>
</evidence>
<organism evidence="13 14">
    <name type="scientific">Acetobacter aceti</name>
    <dbReference type="NCBI Taxonomy" id="435"/>
    <lineage>
        <taxon>Bacteria</taxon>
        <taxon>Pseudomonadati</taxon>
        <taxon>Pseudomonadota</taxon>
        <taxon>Alphaproteobacteria</taxon>
        <taxon>Acetobacterales</taxon>
        <taxon>Acetobacteraceae</taxon>
        <taxon>Acetobacter</taxon>
        <taxon>Acetobacter subgen. Acetobacter</taxon>
    </lineage>
</organism>